<dbReference type="SUPFAM" id="SSF53244">
    <property type="entry name" value="MurD-like peptide ligases, peptide-binding domain"/>
    <property type="match status" value="2"/>
</dbReference>
<evidence type="ECO:0000256" key="3">
    <source>
        <dbReference type="ARBA" id="ARBA00013025"/>
    </source>
</evidence>
<dbReference type="AlphaFoldDB" id="A0A2T7NKT5"/>
<dbReference type="GO" id="GO:0046872">
    <property type="term" value="F:metal ion binding"/>
    <property type="evidence" value="ECO:0007669"/>
    <property type="project" value="UniProtKB-KW"/>
</dbReference>
<dbReference type="PANTHER" id="PTHR11136">
    <property type="entry name" value="FOLYLPOLYGLUTAMATE SYNTHASE-RELATED"/>
    <property type="match status" value="1"/>
</dbReference>
<keyword evidence="4" id="KW-0554">One-carbon metabolism</keyword>
<dbReference type="InterPro" id="IPR036615">
    <property type="entry name" value="Mur_ligase_C_dom_sf"/>
</dbReference>
<evidence type="ECO:0000256" key="5">
    <source>
        <dbReference type="ARBA" id="ARBA00022598"/>
    </source>
</evidence>
<evidence type="ECO:0000256" key="1">
    <source>
        <dbReference type="ARBA" id="ARBA00005150"/>
    </source>
</evidence>
<evidence type="ECO:0000256" key="2">
    <source>
        <dbReference type="ARBA" id="ARBA00008276"/>
    </source>
</evidence>
<dbReference type="EMBL" id="PZQS01000011">
    <property type="protein sequence ID" value="PVD21766.1"/>
    <property type="molecule type" value="Genomic_DNA"/>
</dbReference>
<gene>
    <name evidence="13" type="ORF">C0Q70_17567</name>
</gene>
<dbReference type="Gene3D" id="3.40.1190.10">
    <property type="entry name" value="Mur-like, catalytic domain"/>
    <property type="match status" value="2"/>
</dbReference>
<dbReference type="OrthoDB" id="5212574at2759"/>
<keyword evidence="6" id="KW-0479">Metal-binding</keyword>
<comment type="pathway">
    <text evidence="1">Cofactor biosynthesis; tetrahydrofolylpolyglutamate biosynthesis.</text>
</comment>
<keyword evidence="8" id="KW-0067">ATP-binding</keyword>
<dbReference type="GO" id="GO:0005524">
    <property type="term" value="F:ATP binding"/>
    <property type="evidence" value="ECO:0007669"/>
    <property type="project" value="UniProtKB-KW"/>
</dbReference>
<dbReference type="NCBIfam" id="TIGR01499">
    <property type="entry name" value="folC"/>
    <property type="match status" value="2"/>
</dbReference>
<evidence type="ECO:0000256" key="7">
    <source>
        <dbReference type="ARBA" id="ARBA00022741"/>
    </source>
</evidence>
<dbReference type="FunFam" id="3.40.1190.10:FF:000005">
    <property type="entry name" value="Folylpolyglutamate synthase"/>
    <property type="match status" value="2"/>
</dbReference>
<accession>A0A2T7NKT5</accession>
<sequence length="1041" mass="115814">MQTVATASLTTGSTKEDKKAKVSRVVNFLQRVGLSVDDIDNLSVIHVAGTKGKGSTCAYAESILRHHGFKTGFYSSPHLVEARERIRINGRPITKEVFTSCFWDVYTKLLNTKDENEGTMPLYFSFMTVMAFTLFMKEKVDVVLLEVGMGGEYDYTNFVRTPVACGISSLGLDHTAQLGHTLEEITWHKAGIFKKGAPAVTVPQEESAMQVILQRAQDIQCPLYVAEPLTQEDLRIHNLTLGISGDQQVYNAALALHLCRLWFRKREGREDKASQLCVNTVAAIPRLHTGELTQKVVTGLSQCYWPGRAQTLRKTGVTYYLDGAHTTESMQQCVRWFMQAANEEAKQITGRVSRSLVFNMTGDRSASTMLQYLTLCGFHRAAFCPNIPSSAKIIPDQVNFKVSKTAMLENCVSYRKVWEDLLSTLIAKDVKHSLCDSTKIIHTCPACPPDFSHHTCTCTCTCTCLHHKQSSPVQVSGGPRCVSATFPCISTALKWTSHDREPSCCDVSVQNEAEVANNVDHVQVLVTGSLILIAITILNTMQTVTTARETLGSKREAKNDKVRRIMNFLQRVDLPLDDIDNLSVIHVAGTKGKGSTCAYAESILRHHGVKTGFYSSPHMVEARERIRINGRPITKDLFTFYFWDVYIKLLNTKEDNEGTMPLYFSFLTVMAFTLFVKEKVDVVLLEVGIGGEYDYTNFVRTPVACGICSLGLDHTTQLGHTLEEIAWHKAGIFKRGVPAVTIQQEESAMNIILQRAQEIQCPLYVAEPLTEEDLRTHSLTLGISGDKQVYNAGLALHLCRLWLRRRGNGDGTLGPENDEPHVCLNTVKTIPRLHTGELTQEIKTGLSRCYWPGRAQTLKKTGVTYYLDGAHTIESMQQCVRWFIQAADEEARHINGRVSRSLIFNMTGERSASSMLHHLVPCGFHVAAFCPNIPSTKKVIADQVSFKHPKTTILEKSVSYRQDWDDLVSKAEEGTSCQSANFPCISTALKWATHDREPFCCDVTATVQVATGDLHHVQVLVTGSLILVGDVLGIIYPTLND</sequence>
<dbReference type="InterPro" id="IPR036565">
    <property type="entry name" value="Mur-like_cat_sf"/>
</dbReference>
<dbReference type="EC" id="6.3.2.17" evidence="3"/>
<keyword evidence="14" id="KW-1185">Reference proteome</keyword>
<keyword evidence="7" id="KW-0547">Nucleotide-binding</keyword>
<dbReference type="GO" id="GO:0005829">
    <property type="term" value="C:cytosol"/>
    <property type="evidence" value="ECO:0007669"/>
    <property type="project" value="TreeGrafter"/>
</dbReference>
<evidence type="ECO:0000256" key="6">
    <source>
        <dbReference type="ARBA" id="ARBA00022723"/>
    </source>
</evidence>
<keyword evidence="5" id="KW-0436">Ligase</keyword>
<dbReference type="STRING" id="400727.A0A2T7NKT5"/>
<comment type="caution">
    <text evidence="13">The sequence shown here is derived from an EMBL/GenBank/DDBJ whole genome shotgun (WGS) entry which is preliminary data.</text>
</comment>
<dbReference type="InterPro" id="IPR001645">
    <property type="entry name" value="Folylpolyglutamate_synth"/>
</dbReference>
<evidence type="ECO:0000256" key="9">
    <source>
        <dbReference type="ARBA" id="ARBA00022842"/>
    </source>
</evidence>
<evidence type="ECO:0000256" key="4">
    <source>
        <dbReference type="ARBA" id="ARBA00022563"/>
    </source>
</evidence>
<evidence type="ECO:0000313" key="14">
    <source>
        <dbReference type="Proteomes" id="UP000245119"/>
    </source>
</evidence>
<dbReference type="Proteomes" id="UP000245119">
    <property type="component" value="Linkage Group LG11"/>
</dbReference>
<organism evidence="13 14">
    <name type="scientific">Pomacea canaliculata</name>
    <name type="common">Golden apple snail</name>
    <dbReference type="NCBI Taxonomy" id="400727"/>
    <lineage>
        <taxon>Eukaryota</taxon>
        <taxon>Metazoa</taxon>
        <taxon>Spiralia</taxon>
        <taxon>Lophotrochozoa</taxon>
        <taxon>Mollusca</taxon>
        <taxon>Gastropoda</taxon>
        <taxon>Caenogastropoda</taxon>
        <taxon>Architaenioglossa</taxon>
        <taxon>Ampullarioidea</taxon>
        <taxon>Ampullariidae</taxon>
        <taxon>Pomacea</taxon>
    </lineage>
</organism>
<evidence type="ECO:0000256" key="8">
    <source>
        <dbReference type="ARBA" id="ARBA00022840"/>
    </source>
</evidence>
<dbReference type="SUPFAM" id="SSF53623">
    <property type="entry name" value="MurD-like peptide ligases, catalytic domain"/>
    <property type="match status" value="2"/>
</dbReference>
<protein>
    <recommendedName>
        <fullName evidence="3">tetrahydrofolate synthase</fullName>
        <ecNumber evidence="3">6.3.2.17</ecNumber>
    </recommendedName>
    <alternativeName>
        <fullName evidence="11">Folylpoly-gamma-glutamate synthetase</fullName>
    </alternativeName>
    <alternativeName>
        <fullName evidence="10">Tetrahydrofolylpolyglutamate synthase</fullName>
    </alternativeName>
</protein>
<keyword evidence="9" id="KW-0460">Magnesium</keyword>
<dbReference type="GO" id="GO:0004326">
    <property type="term" value="F:tetrahydrofolylpolyglutamate synthase activity"/>
    <property type="evidence" value="ECO:0007669"/>
    <property type="project" value="UniProtKB-EC"/>
</dbReference>
<dbReference type="GO" id="GO:0005739">
    <property type="term" value="C:mitochondrion"/>
    <property type="evidence" value="ECO:0007669"/>
    <property type="project" value="TreeGrafter"/>
</dbReference>
<comment type="similarity">
    <text evidence="2">Belongs to the folylpolyglutamate synthase family.</text>
</comment>
<evidence type="ECO:0000256" key="12">
    <source>
        <dbReference type="ARBA" id="ARBA00047493"/>
    </source>
</evidence>
<evidence type="ECO:0000256" key="10">
    <source>
        <dbReference type="ARBA" id="ARBA00030592"/>
    </source>
</evidence>
<dbReference type="Gene3D" id="3.90.190.20">
    <property type="entry name" value="Mur ligase, C-terminal domain"/>
    <property type="match status" value="2"/>
</dbReference>
<reference evidence="13 14" key="1">
    <citation type="submission" date="2018-04" db="EMBL/GenBank/DDBJ databases">
        <title>The genome of golden apple snail Pomacea canaliculata provides insight into stress tolerance and invasive adaptation.</title>
        <authorList>
            <person name="Liu C."/>
            <person name="Liu B."/>
            <person name="Ren Y."/>
            <person name="Zhang Y."/>
            <person name="Wang H."/>
            <person name="Li S."/>
            <person name="Jiang F."/>
            <person name="Yin L."/>
            <person name="Zhang G."/>
            <person name="Qian W."/>
            <person name="Fan W."/>
        </authorList>
    </citation>
    <scope>NUCLEOTIDE SEQUENCE [LARGE SCALE GENOMIC DNA]</scope>
    <source>
        <strain evidence="13">SZHN2017</strain>
        <tissue evidence="13">Muscle</tissue>
    </source>
</reference>
<name>A0A2T7NKT5_POMCA</name>
<dbReference type="GO" id="GO:0006730">
    <property type="term" value="P:one-carbon metabolic process"/>
    <property type="evidence" value="ECO:0007669"/>
    <property type="project" value="UniProtKB-KW"/>
</dbReference>
<comment type="catalytic activity">
    <reaction evidence="12">
        <text>(6S)-5,6,7,8-tetrahydrofolyl-(gamma-L-Glu)(n) + L-glutamate + ATP = (6S)-5,6,7,8-tetrahydrofolyl-(gamma-L-Glu)(n+1) + ADP + phosphate + H(+)</text>
        <dbReference type="Rhea" id="RHEA:10580"/>
        <dbReference type="Rhea" id="RHEA-COMP:14738"/>
        <dbReference type="Rhea" id="RHEA-COMP:14740"/>
        <dbReference type="ChEBI" id="CHEBI:15378"/>
        <dbReference type="ChEBI" id="CHEBI:29985"/>
        <dbReference type="ChEBI" id="CHEBI:30616"/>
        <dbReference type="ChEBI" id="CHEBI:43474"/>
        <dbReference type="ChEBI" id="CHEBI:141005"/>
        <dbReference type="ChEBI" id="CHEBI:456216"/>
        <dbReference type="EC" id="6.3.2.17"/>
    </reaction>
</comment>
<evidence type="ECO:0000313" key="13">
    <source>
        <dbReference type="EMBL" id="PVD21766.1"/>
    </source>
</evidence>
<evidence type="ECO:0000256" key="11">
    <source>
        <dbReference type="ARBA" id="ARBA00030876"/>
    </source>
</evidence>
<dbReference type="PANTHER" id="PTHR11136:SF5">
    <property type="entry name" value="FOLYLPOLYGLUTAMATE SYNTHASE, MITOCHONDRIAL"/>
    <property type="match status" value="1"/>
</dbReference>
<proteinExistence type="inferred from homology"/>